<protein>
    <submittedName>
        <fullName evidence="1">Uncharacterized protein</fullName>
    </submittedName>
</protein>
<sequence>INQKSAQPYWFIFKFYDHLTMLSFSVNKKRFLFSILLTLVSRLIDQKAFWTLSKAIVQFIQVNIIYNIIHFLKKVKYKEQQIFNLNLFKKGYQLFSKKIQQEIS</sequence>
<keyword evidence="2" id="KW-1185">Reference proteome</keyword>
<reference evidence="1 2" key="1">
    <citation type="submission" date="2011-07" db="EMBL/GenBank/DDBJ databases">
        <authorList>
            <person name="Coyne R."/>
            <person name="Brami D."/>
            <person name="Johnson J."/>
            <person name="Hostetler J."/>
            <person name="Hannick L."/>
            <person name="Clark T."/>
            <person name="Cassidy-Hanley D."/>
            <person name="Inman J."/>
        </authorList>
    </citation>
    <scope>NUCLEOTIDE SEQUENCE [LARGE SCALE GENOMIC DNA]</scope>
    <source>
        <strain evidence="1 2">G5</strain>
    </source>
</reference>
<proteinExistence type="predicted"/>
<organism evidence="1 2">
    <name type="scientific">Ichthyophthirius multifiliis</name>
    <name type="common">White spot disease agent</name>
    <name type="synonym">Ich</name>
    <dbReference type="NCBI Taxonomy" id="5932"/>
    <lineage>
        <taxon>Eukaryota</taxon>
        <taxon>Sar</taxon>
        <taxon>Alveolata</taxon>
        <taxon>Ciliophora</taxon>
        <taxon>Intramacronucleata</taxon>
        <taxon>Oligohymenophorea</taxon>
        <taxon>Hymenostomatida</taxon>
        <taxon>Ophryoglenina</taxon>
        <taxon>Ichthyophthirius</taxon>
    </lineage>
</organism>
<evidence type="ECO:0000313" key="1">
    <source>
        <dbReference type="EMBL" id="EGR33993.1"/>
    </source>
</evidence>
<dbReference type="InParanoid" id="G0QLB2"/>
<evidence type="ECO:0000313" key="2">
    <source>
        <dbReference type="Proteomes" id="UP000008983"/>
    </source>
</evidence>
<dbReference type="GeneID" id="14910181"/>
<dbReference type="RefSeq" id="XP_004039297.1">
    <property type="nucleotide sequence ID" value="XM_004039249.1"/>
</dbReference>
<dbReference type="Proteomes" id="UP000008983">
    <property type="component" value="Unassembled WGS sequence"/>
</dbReference>
<dbReference type="AlphaFoldDB" id="G0QLB2"/>
<dbReference type="EMBL" id="GL983241">
    <property type="protein sequence ID" value="EGR33993.1"/>
    <property type="molecule type" value="Genomic_DNA"/>
</dbReference>
<accession>G0QLB2</accession>
<feature type="non-terminal residue" evidence="1">
    <location>
        <position position="1"/>
    </location>
</feature>
<gene>
    <name evidence="1" type="ORF">IMG5_028110</name>
</gene>
<name>G0QLB2_ICHMU</name>